<dbReference type="AlphaFoldDB" id="A0A7J0D7A7"/>
<reference evidence="4" key="1">
    <citation type="submission" date="2019-07" db="EMBL/GenBank/DDBJ databases">
        <title>De Novo Assembly of kiwifruit Actinidia rufa.</title>
        <authorList>
            <person name="Sugita-Konishi S."/>
            <person name="Sato K."/>
            <person name="Mori E."/>
            <person name="Abe Y."/>
            <person name="Kisaki G."/>
            <person name="Hamano K."/>
            <person name="Suezawa K."/>
            <person name="Otani M."/>
            <person name="Fukuda T."/>
            <person name="Manabe T."/>
            <person name="Gomi K."/>
            <person name="Tabuchi M."/>
            <person name="Akimitsu K."/>
            <person name="Kataoka I."/>
        </authorList>
    </citation>
    <scope>NUCLEOTIDE SEQUENCE [LARGE SCALE GENOMIC DNA]</scope>
    <source>
        <strain evidence="4">cv. Fuchu</strain>
        <strain evidence="2">Fuchu</strain>
    </source>
</reference>
<dbReference type="EMBL" id="BJWL01000052">
    <property type="protein sequence ID" value="GFS28779.1"/>
    <property type="molecule type" value="Genomic_DNA"/>
</dbReference>
<gene>
    <name evidence="2" type="ORF">Acr_00g0003140</name>
    <name evidence="3" type="ORF">Acr_00g0003890</name>
</gene>
<sequence length="429" mass="49187">MPLSSCSSSSLMTGRGDRSIKCLFPLEAFWHFIFLYFRNGKLSYLSFEFEFLFDRRMETIKVWLKDATYIKDSLFRFVKWSADFKSGAEPSIVPMWIQFPNLLPICFFQDYNLRSIENVVGKVLLIDGPTPRLSRPSVARVCVEVDLLKKNPNRVWLNMGQYEGRWQKIVYEKDFWYFTSCSKEGHAKSNCKLRSKNSSATDAANKEKSNLQPTASHDSQLRVDSSHQVIVDAIDSSLAANNSNVDNSDDANVPKEQADQTKGYLSDSEPMREAKTSLFAGIFDHVGIGNIKSRRRVAKLVKMYNISLIAILEPLHHANKIQEFSNRIGFHFSLANQEADEKIWLCWNHEVNVVLVDAFEQCITVDIGFQHSDLVRLTIVYAKCSIQRLLCKYTRSNNQEGGGFVWARLDRVFTNPAWADVFSYTMARN</sequence>
<dbReference type="PANTHER" id="PTHR31286:SF180">
    <property type="entry name" value="OS10G0362600 PROTEIN"/>
    <property type="match status" value="1"/>
</dbReference>
<evidence type="ECO:0000313" key="3">
    <source>
        <dbReference type="EMBL" id="GFS28779.1"/>
    </source>
</evidence>
<feature type="region of interest" description="Disordered" evidence="1">
    <location>
        <begin position="189"/>
        <end position="222"/>
    </location>
</feature>
<accession>A0A7J0D7A7</accession>
<dbReference type="EMBL" id="BJWL01000048">
    <property type="protein sequence ID" value="GFS28662.1"/>
    <property type="molecule type" value="Genomic_DNA"/>
</dbReference>
<protein>
    <recommendedName>
        <fullName evidence="5">DUF4283 domain-containing protein</fullName>
    </recommendedName>
</protein>
<name>A0A7J0D7A7_9ERIC</name>
<dbReference type="OrthoDB" id="1751950at2759"/>
<evidence type="ECO:0008006" key="5">
    <source>
        <dbReference type="Google" id="ProtNLM"/>
    </source>
</evidence>
<comment type="caution">
    <text evidence="3">The sequence shown here is derived from an EMBL/GenBank/DDBJ whole genome shotgun (WGS) entry which is preliminary data.</text>
</comment>
<dbReference type="InterPro" id="IPR040256">
    <property type="entry name" value="At4g02000-like"/>
</dbReference>
<organism evidence="3 4">
    <name type="scientific">Actinidia rufa</name>
    <dbReference type="NCBI Taxonomy" id="165716"/>
    <lineage>
        <taxon>Eukaryota</taxon>
        <taxon>Viridiplantae</taxon>
        <taxon>Streptophyta</taxon>
        <taxon>Embryophyta</taxon>
        <taxon>Tracheophyta</taxon>
        <taxon>Spermatophyta</taxon>
        <taxon>Magnoliopsida</taxon>
        <taxon>eudicotyledons</taxon>
        <taxon>Gunneridae</taxon>
        <taxon>Pentapetalae</taxon>
        <taxon>asterids</taxon>
        <taxon>Ericales</taxon>
        <taxon>Actinidiaceae</taxon>
        <taxon>Actinidia</taxon>
    </lineage>
</organism>
<evidence type="ECO:0000313" key="4">
    <source>
        <dbReference type="Proteomes" id="UP000585474"/>
    </source>
</evidence>
<dbReference type="Proteomes" id="UP000585474">
    <property type="component" value="Unassembled WGS sequence"/>
</dbReference>
<reference evidence="3" key="2">
    <citation type="submission" date="2020-08" db="EMBL/GenBank/DDBJ databases">
        <title>De Novo Assembly of kiwifruit Actinidia rufa.</title>
        <authorList>
            <person name="Sugita-Konishi S."/>
            <person name="Sato K."/>
            <person name="Mori E."/>
            <person name="Abe Y."/>
            <person name="Kisaki G."/>
            <person name="Hamano K."/>
            <person name="Suezawa K."/>
            <person name="Otani M."/>
            <person name="Fukuda T."/>
            <person name="Manabe T."/>
            <person name="Gomi K."/>
            <person name="Tabuchi M."/>
            <person name="Akimitsu K."/>
            <person name="Kataoka I."/>
        </authorList>
    </citation>
    <scope>NUCLEOTIDE SEQUENCE</scope>
    <source>
        <strain evidence="3">Fuchu</strain>
    </source>
</reference>
<feature type="region of interest" description="Disordered" evidence="1">
    <location>
        <begin position="241"/>
        <end position="269"/>
    </location>
</feature>
<evidence type="ECO:0000313" key="2">
    <source>
        <dbReference type="EMBL" id="GFS28662.1"/>
    </source>
</evidence>
<keyword evidence="4" id="KW-1185">Reference proteome</keyword>
<proteinExistence type="predicted"/>
<dbReference type="PANTHER" id="PTHR31286">
    <property type="entry name" value="GLYCINE-RICH CELL WALL STRUCTURAL PROTEIN 1.8-LIKE"/>
    <property type="match status" value="1"/>
</dbReference>
<evidence type="ECO:0000256" key="1">
    <source>
        <dbReference type="SAM" id="MobiDB-lite"/>
    </source>
</evidence>